<protein>
    <recommendedName>
        <fullName evidence="5 14">Dol-P-Glc:Glc(2)Man(9)GlcNAc(2)-PP-Dol alpha-1,2-glucosyltransferase</fullName>
        <ecNumber evidence="4 14">2.4.1.256</ecNumber>
    </recommendedName>
</protein>
<evidence type="ECO:0000256" key="2">
    <source>
        <dbReference type="ARBA" id="ARBA00004922"/>
    </source>
</evidence>
<evidence type="ECO:0000256" key="14">
    <source>
        <dbReference type="PIRNR" id="PIRNR028810"/>
    </source>
</evidence>
<evidence type="ECO:0000256" key="7">
    <source>
        <dbReference type="ARBA" id="ARBA00022679"/>
    </source>
</evidence>
<feature type="transmembrane region" description="Helical" evidence="14">
    <location>
        <begin position="266"/>
        <end position="289"/>
    </location>
</feature>
<comment type="function">
    <text evidence="12">Dol-P-Glc:Glc(2)Man(9)GlcNAc(2)-PP-Dol alpha-1,2-glucosyltransferase that operates in the biosynthetic pathway of dolichol-linked oligosaccharides, the glycan precursors employed in protein asparagine (N)-glycosylation. The assembly of dolichol-linked oligosaccharides begins on the cytosolic side of the endoplasmic reticulum membrane and finishes in its lumen. The sequential addition of sugars to dolichol pyrophosphate produces dolichol-linked oligosaccharides containing fourteen sugars, including two GlcNAcs, nine mannoses and three glucoses. Once assembled, the oligosaccharide is transferred from the lipid to nascent proteins by oligosaccharyltransferases. In the lumen of the endoplasmic reticulum, adds the third and last glucose residue from dolichyl phosphate glucose (Dol-P-Glc) onto the lipid-linked oligosaccharide intermediate Glc(2)Man(9)GlcNAc(2)-PP-Dol to produce Glc(3)Man(9)GlcNAc(2)-PP-Dol.</text>
</comment>
<gene>
    <name evidence="15" type="ORF">F442_11035</name>
</gene>
<reference evidence="15 16" key="1">
    <citation type="submission" date="2013-11" db="EMBL/GenBank/DDBJ databases">
        <title>The Genome Sequence of Phytophthora parasitica P10297.</title>
        <authorList>
            <consortium name="The Broad Institute Genomics Platform"/>
            <person name="Russ C."/>
            <person name="Tyler B."/>
            <person name="Panabieres F."/>
            <person name="Shan W."/>
            <person name="Tripathy S."/>
            <person name="Grunwald N."/>
            <person name="Machado M."/>
            <person name="Johnson C.S."/>
            <person name="Walker B."/>
            <person name="Young S.K."/>
            <person name="Zeng Q."/>
            <person name="Gargeya S."/>
            <person name="Fitzgerald M."/>
            <person name="Haas B."/>
            <person name="Abouelleil A."/>
            <person name="Allen A.W."/>
            <person name="Alvarado L."/>
            <person name="Arachchi H.M."/>
            <person name="Berlin A.M."/>
            <person name="Chapman S.B."/>
            <person name="Gainer-Dewar J."/>
            <person name="Goldberg J."/>
            <person name="Griggs A."/>
            <person name="Gujja S."/>
            <person name="Hansen M."/>
            <person name="Howarth C."/>
            <person name="Imamovic A."/>
            <person name="Ireland A."/>
            <person name="Larimer J."/>
            <person name="McCowan C."/>
            <person name="Murphy C."/>
            <person name="Pearson M."/>
            <person name="Poon T.W."/>
            <person name="Priest M."/>
            <person name="Roberts A."/>
            <person name="Saif S."/>
            <person name="Shea T."/>
            <person name="Sisk P."/>
            <person name="Sykes S."/>
            <person name="Wortman J."/>
            <person name="Nusbaum C."/>
            <person name="Birren B."/>
        </authorList>
    </citation>
    <scope>NUCLEOTIDE SEQUENCE [LARGE SCALE GENOMIC DNA]</scope>
    <source>
        <strain evidence="15 16">P10297</strain>
    </source>
</reference>
<evidence type="ECO:0000256" key="8">
    <source>
        <dbReference type="ARBA" id="ARBA00022692"/>
    </source>
</evidence>
<dbReference type="EMBL" id="ANIY01002299">
    <property type="protein sequence ID" value="ETP42020.1"/>
    <property type="molecule type" value="Genomic_DNA"/>
</dbReference>
<dbReference type="PIRSF" id="PIRSF028810">
    <property type="entry name" value="Alpha1_2_glucosyltferase_Alg10"/>
    <property type="match status" value="1"/>
</dbReference>
<dbReference type="GO" id="GO:0106073">
    <property type="term" value="F:dolichyl pyrophosphate Glc2Man9GlcNAc2 alpha-1,2-glucosyltransferase activity"/>
    <property type="evidence" value="ECO:0007669"/>
    <property type="project" value="UniProtKB-UniRule"/>
</dbReference>
<evidence type="ECO:0000256" key="9">
    <source>
        <dbReference type="ARBA" id="ARBA00022824"/>
    </source>
</evidence>
<dbReference type="Pfam" id="PF04922">
    <property type="entry name" value="DIE2_ALG10"/>
    <property type="match status" value="1"/>
</dbReference>
<evidence type="ECO:0000256" key="3">
    <source>
        <dbReference type="ARBA" id="ARBA00010600"/>
    </source>
</evidence>
<dbReference type="EC" id="2.4.1.256" evidence="4 14"/>
<evidence type="ECO:0000256" key="6">
    <source>
        <dbReference type="ARBA" id="ARBA00022676"/>
    </source>
</evidence>
<accession>W2Z4M4</accession>
<comment type="catalytic activity">
    <reaction evidence="13">
        <text>an alpha-D-Glc-(1-&gt;3)-alpha-D-Glc-(1-&gt;3)-alpha-D-Man-(1-&gt;2)-alpha-D-Man-(1-&gt;2)-alpha-D-Man-(1-&gt;3)-[alpha-D-Man-(1-&gt;2)-alpha-D-Man-(1-&gt;3)-[alpha-D-Man-(1-&gt;2)-alpha-D-Man-(1-&gt;6)]-alpha-D-Man-(1-&gt;6)]-beta-D-Man-(1-&gt;4)-beta-D-GlcNAc-(1-&gt;4)-alpha-D-GlcNAc-diphospho-di-trans,poly-cis-dolichol + a di-trans,poly-cis-dolichyl beta-D-glucosyl phosphate = a alpha-D-Glc-(1-&gt;2)-alpha-D-Glc-(1-&gt;3)-alpha-D-Glc-(1-&gt;3)-alpha-D-Man-(1-&gt;2)-alpha-D-Man-(1-&gt;2)-alpha-D-Man-(1-&gt;3)-[alpha-D-Man-(1-&gt;2)-alpha-D-Man-(1-&gt;3)-[alpha-D-Man-(1-&gt;2)-alpha-D-Man-(1-&gt;6)]-alpha-D-Man-(1-&gt;6)]-beta-D-Man-(1-&gt;4)-beta-D-GlcNAc-(1-&gt;4)-alpha-D-GlcNAc-diphospho-di-trans,poly-cis-dolichol + a di-trans,poly-cis-dolichyl phosphate + H(+)</text>
        <dbReference type="Rhea" id="RHEA:29543"/>
        <dbReference type="Rhea" id="RHEA-COMP:19498"/>
        <dbReference type="Rhea" id="RHEA-COMP:19502"/>
        <dbReference type="Rhea" id="RHEA-COMP:19512"/>
        <dbReference type="Rhea" id="RHEA-COMP:19522"/>
        <dbReference type="ChEBI" id="CHEBI:15378"/>
        <dbReference type="ChEBI" id="CHEBI:57525"/>
        <dbReference type="ChEBI" id="CHEBI:57683"/>
        <dbReference type="ChEBI" id="CHEBI:132522"/>
        <dbReference type="ChEBI" id="CHEBI:132523"/>
        <dbReference type="EC" id="2.4.1.256"/>
    </reaction>
    <physiologicalReaction direction="left-to-right" evidence="13">
        <dbReference type="Rhea" id="RHEA:29544"/>
    </physiologicalReaction>
</comment>
<proteinExistence type="inferred from homology"/>
<feature type="transmembrane region" description="Helical" evidence="14">
    <location>
        <begin position="241"/>
        <end position="260"/>
    </location>
</feature>
<name>W2Z4M4_PHYNI</name>
<dbReference type="GO" id="GO:0006488">
    <property type="term" value="P:dolichol-linked oligosaccharide biosynthetic process"/>
    <property type="evidence" value="ECO:0007669"/>
    <property type="project" value="UniProtKB-UniRule"/>
</dbReference>
<keyword evidence="6 14" id="KW-0328">Glycosyltransferase</keyword>
<keyword evidence="7" id="KW-0808">Transferase</keyword>
<feature type="transmembrane region" description="Helical" evidence="14">
    <location>
        <begin position="203"/>
        <end position="220"/>
    </location>
</feature>
<feature type="transmembrane region" description="Helical" evidence="14">
    <location>
        <begin position="145"/>
        <end position="168"/>
    </location>
</feature>
<evidence type="ECO:0000256" key="11">
    <source>
        <dbReference type="ARBA" id="ARBA00023136"/>
    </source>
</evidence>
<feature type="transmembrane region" description="Helical" evidence="14">
    <location>
        <begin position="301"/>
        <end position="321"/>
    </location>
</feature>
<dbReference type="Proteomes" id="UP000018948">
    <property type="component" value="Unassembled WGS sequence"/>
</dbReference>
<feature type="transmembrane region" description="Helical" evidence="14">
    <location>
        <begin position="180"/>
        <end position="197"/>
    </location>
</feature>
<dbReference type="InterPro" id="IPR016900">
    <property type="entry name" value="Alg10"/>
</dbReference>
<comment type="caution">
    <text evidence="15">The sequence shown here is derived from an EMBL/GenBank/DDBJ whole genome shotgun (WGS) entry which is preliminary data.</text>
</comment>
<evidence type="ECO:0000256" key="10">
    <source>
        <dbReference type="ARBA" id="ARBA00022989"/>
    </source>
</evidence>
<feature type="transmembrane region" description="Helical" evidence="14">
    <location>
        <begin position="106"/>
        <end position="125"/>
    </location>
</feature>
<evidence type="ECO:0000256" key="12">
    <source>
        <dbReference type="ARBA" id="ARBA00044727"/>
    </source>
</evidence>
<organism evidence="15 16">
    <name type="scientific">Phytophthora nicotianae P10297</name>
    <dbReference type="NCBI Taxonomy" id="1317064"/>
    <lineage>
        <taxon>Eukaryota</taxon>
        <taxon>Sar</taxon>
        <taxon>Stramenopiles</taxon>
        <taxon>Oomycota</taxon>
        <taxon>Peronosporomycetes</taxon>
        <taxon>Peronosporales</taxon>
        <taxon>Peronosporaceae</taxon>
        <taxon>Phytophthora</taxon>
    </lineage>
</organism>
<evidence type="ECO:0000256" key="5">
    <source>
        <dbReference type="ARBA" id="ARBA00018512"/>
    </source>
</evidence>
<dbReference type="AlphaFoldDB" id="W2Z4M4"/>
<dbReference type="PANTHER" id="PTHR12989">
    <property type="entry name" value="ALPHA-1,2-GLUCOSYLTRANSFERASE ALG10"/>
    <property type="match status" value="1"/>
</dbReference>
<keyword evidence="10 14" id="KW-1133">Transmembrane helix</keyword>
<evidence type="ECO:0000313" key="16">
    <source>
        <dbReference type="Proteomes" id="UP000018948"/>
    </source>
</evidence>
<comment type="caution">
    <text evidence="14">Lacks conserved residue(s) required for the propagation of feature annotation.</text>
</comment>
<keyword evidence="11 14" id="KW-0472">Membrane</keyword>
<comment type="pathway">
    <text evidence="2">Protein modification; protein glycosylation.</text>
</comment>
<feature type="transmembrane region" description="Helical" evidence="14">
    <location>
        <begin position="341"/>
        <end position="362"/>
    </location>
</feature>
<keyword evidence="9" id="KW-0256">Endoplasmic reticulum</keyword>
<sequence>MTIAAIGGGPTAVPLRSSASILPLIAILSLLFLWLLVAVNRTVHDPYMDEIFHIPQAQKYCEGRFDEWDPKITTFPGLYLASTLYAKAAFTLNVGDFCSVAVLRSVNLLFALGNVVLCVLLRRHVAPQDPNALLHALRIAVFPPLFFFAFLFYTDAGATFFVLLMALLAERVDLLQYPPARGSFMLSSLSGAVAVLFRQTNIIWVVFVAGTVVVRCVELAHSKFIYGSLKEDTSASGTSSVTHSSLWVFLSFISVVISNLPSILLIVWPFVVIVAGFVGFLVANGGIVVGDKSNHEVTFHGAQVLYFIVVAASGFGLSLIAPNQLKRSIASLRRNAGSSRGVVFMIFAVVVTIGVIHLFSPVHKFMLADNRHYTFYVWRKFFLKHDMAKFLPAPLYLYFGWRCWDELGMFVYVVT</sequence>
<dbReference type="PANTHER" id="PTHR12989:SF10">
    <property type="entry name" value="DOL-P-GLC:GLC(2)MAN(9)GLCNAC(2)-PP-DOL ALPHA-1,2-GLUCOSYLTRANSFERASE-RELATED"/>
    <property type="match status" value="1"/>
</dbReference>
<feature type="transmembrane region" description="Helical" evidence="14">
    <location>
        <begin position="20"/>
        <end position="39"/>
    </location>
</feature>
<comment type="similarity">
    <text evidence="3 14">Belongs to the ALG10 glucosyltransferase family.</text>
</comment>
<evidence type="ECO:0000256" key="4">
    <source>
        <dbReference type="ARBA" id="ARBA00011967"/>
    </source>
</evidence>
<comment type="subcellular location">
    <subcellularLocation>
        <location evidence="1">Endoplasmic reticulum membrane</location>
        <topology evidence="1">Multi-pass membrane protein</topology>
    </subcellularLocation>
</comment>
<evidence type="ECO:0000256" key="1">
    <source>
        <dbReference type="ARBA" id="ARBA00004477"/>
    </source>
</evidence>
<evidence type="ECO:0000256" key="13">
    <source>
        <dbReference type="ARBA" id="ARBA00048064"/>
    </source>
</evidence>
<evidence type="ECO:0000313" key="15">
    <source>
        <dbReference type="EMBL" id="ETP42020.1"/>
    </source>
</evidence>
<dbReference type="GO" id="GO:0005789">
    <property type="term" value="C:endoplasmic reticulum membrane"/>
    <property type="evidence" value="ECO:0007669"/>
    <property type="project" value="UniProtKB-SubCell"/>
</dbReference>
<keyword evidence="8 14" id="KW-0812">Transmembrane</keyword>